<keyword evidence="2" id="KW-1185">Reference proteome</keyword>
<evidence type="ECO:0000313" key="1">
    <source>
        <dbReference type="EMBL" id="OMP07510.1"/>
    </source>
</evidence>
<evidence type="ECO:0000313" key="2">
    <source>
        <dbReference type="Proteomes" id="UP000187203"/>
    </source>
</evidence>
<name>A0A1R3KKA1_9ROSI</name>
<accession>A0A1R3KKA1</accession>
<sequence length="69" mass="7668">MKRNYDVKNNSIALILDPIRTGSMLVIYLGNLKDSFAPRPIRAIDSLPPCLSIRMDPKGGIEIENLVSI</sequence>
<dbReference type="Proteomes" id="UP000187203">
    <property type="component" value="Unassembled WGS sequence"/>
</dbReference>
<organism evidence="1 2">
    <name type="scientific">Corchorus olitorius</name>
    <dbReference type="NCBI Taxonomy" id="93759"/>
    <lineage>
        <taxon>Eukaryota</taxon>
        <taxon>Viridiplantae</taxon>
        <taxon>Streptophyta</taxon>
        <taxon>Embryophyta</taxon>
        <taxon>Tracheophyta</taxon>
        <taxon>Spermatophyta</taxon>
        <taxon>Magnoliopsida</taxon>
        <taxon>eudicotyledons</taxon>
        <taxon>Gunneridae</taxon>
        <taxon>Pentapetalae</taxon>
        <taxon>rosids</taxon>
        <taxon>malvids</taxon>
        <taxon>Malvales</taxon>
        <taxon>Malvaceae</taxon>
        <taxon>Grewioideae</taxon>
        <taxon>Apeibeae</taxon>
        <taxon>Corchorus</taxon>
    </lineage>
</organism>
<dbReference type="STRING" id="93759.A0A1R3KKA1"/>
<gene>
    <name evidence="1" type="ORF">COLO4_07277</name>
</gene>
<reference evidence="2" key="1">
    <citation type="submission" date="2013-09" db="EMBL/GenBank/DDBJ databases">
        <title>Corchorus olitorius genome sequencing.</title>
        <authorList>
            <person name="Alam M."/>
            <person name="Haque M.S."/>
            <person name="Islam M.S."/>
            <person name="Emdad E.M."/>
            <person name="Islam M.M."/>
            <person name="Ahmed B."/>
            <person name="Halim A."/>
            <person name="Hossen Q.M.M."/>
            <person name="Hossain M.Z."/>
            <person name="Ahmed R."/>
            <person name="Khan M.M."/>
            <person name="Islam R."/>
            <person name="Rashid M.M."/>
            <person name="Khan S.A."/>
            <person name="Rahman M.S."/>
            <person name="Alam M."/>
            <person name="Yahiya A.S."/>
            <person name="Khan M.S."/>
            <person name="Azam M.S."/>
            <person name="Haque T."/>
            <person name="Lashkar M.Z.H."/>
            <person name="Akhand A.I."/>
            <person name="Morshed G."/>
            <person name="Roy S."/>
            <person name="Uddin K.S."/>
            <person name="Rabeya T."/>
            <person name="Hossain A.S."/>
            <person name="Chowdhury A."/>
            <person name="Snigdha A.R."/>
            <person name="Mortoza M.S."/>
            <person name="Matin S.A."/>
            <person name="Hoque S.M.E."/>
            <person name="Islam M.K."/>
            <person name="Roy D.K."/>
            <person name="Haider R."/>
            <person name="Moosa M.M."/>
            <person name="Elias S.M."/>
            <person name="Hasan A.M."/>
            <person name="Jahan S."/>
            <person name="Shafiuddin M."/>
            <person name="Mahmood N."/>
            <person name="Shommy N.S."/>
        </authorList>
    </citation>
    <scope>NUCLEOTIDE SEQUENCE [LARGE SCALE GENOMIC DNA]</scope>
    <source>
        <strain evidence="2">cv. O-4</strain>
    </source>
</reference>
<comment type="caution">
    <text evidence="1">The sequence shown here is derived from an EMBL/GenBank/DDBJ whole genome shotgun (WGS) entry which is preliminary data.</text>
</comment>
<dbReference type="EMBL" id="AWUE01013196">
    <property type="protein sequence ID" value="OMP07510.1"/>
    <property type="molecule type" value="Genomic_DNA"/>
</dbReference>
<protein>
    <submittedName>
        <fullName evidence="1">Uncharacterized protein</fullName>
    </submittedName>
</protein>
<dbReference type="AlphaFoldDB" id="A0A1R3KKA1"/>
<proteinExistence type="predicted"/>